<accession>A0ABR4G5M8</accession>
<feature type="signal peptide" evidence="3">
    <location>
        <begin position="1"/>
        <end position="19"/>
    </location>
</feature>
<comment type="caution">
    <text evidence="5">The sequence shown here is derived from an EMBL/GenBank/DDBJ whole genome shotgun (WGS) entry which is preliminary data.</text>
</comment>
<dbReference type="SUPFAM" id="SSF56112">
    <property type="entry name" value="Protein kinase-like (PK-like)"/>
    <property type="match status" value="1"/>
</dbReference>
<evidence type="ECO:0000313" key="6">
    <source>
        <dbReference type="Proteomes" id="UP001610563"/>
    </source>
</evidence>
<dbReference type="InterPro" id="IPR051130">
    <property type="entry name" value="Mito_struct-func_regulator"/>
</dbReference>
<keyword evidence="6" id="KW-1185">Reference proteome</keyword>
<dbReference type="InterPro" id="IPR011009">
    <property type="entry name" value="Kinase-like_dom_sf"/>
</dbReference>
<feature type="compositionally biased region" description="Polar residues" evidence="2">
    <location>
        <begin position="462"/>
        <end position="478"/>
    </location>
</feature>
<name>A0ABR4G5M8_9EURO</name>
<dbReference type="Proteomes" id="UP001610563">
    <property type="component" value="Unassembled WGS sequence"/>
</dbReference>
<evidence type="ECO:0000256" key="1">
    <source>
        <dbReference type="ARBA" id="ARBA00009670"/>
    </source>
</evidence>
<gene>
    <name evidence="5" type="ORF">BJX66DRAFT_325399</name>
</gene>
<proteinExistence type="inferred from homology"/>
<reference evidence="5 6" key="1">
    <citation type="submission" date="2024-07" db="EMBL/GenBank/DDBJ databases">
        <title>Section-level genome sequencing and comparative genomics of Aspergillus sections Usti and Cavernicolus.</title>
        <authorList>
            <consortium name="Lawrence Berkeley National Laboratory"/>
            <person name="Nybo J.L."/>
            <person name="Vesth T.C."/>
            <person name="Theobald S."/>
            <person name="Frisvad J.C."/>
            <person name="Larsen T.O."/>
            <person name="Kjaerboelling I."/>
            <person name="Rothschild-Mancinelli K."/>
            <person name="Lyhne E.K."/>
            <person name="Kogle M.E."/>
            <person name="Barry K."/>
            <person name="Clum A."/>
            <person name="Na H."/>
            <person name="Ledsgaard L."/>
            <person name="Lin J."/>
            <person name="Lipzen A."/>
            <person name="Kuo A."/>
            <person name="Riley R."/>
            <person name="Mondo S."/>
            <person name="Labutti K."/>
            <person name="Haridas S."/>
            <person name="Pangalinan J."/>
            <person name="Salamov A.A."/>
            <person name="Simmons B.A."/>
            <person name="Magnuson J.K."/>
            <person name="Chen J."/>
            <person name="Drula E."/>
            <person name="Henrissat B."/>
            <person name="Wiebenga A."/>
            <person name="Lubbers R.J."/>
            <person name="Gomes A.C."/>
            <person name="Makela M.R."/>
            <person name="Stajich J."/>
            <person name="Grigoriev I.V."/>
            <person name="Mortensen U.H."/>
            <person name="De Vries R.P."/>
            <person name="Baker S.E."/>
            <person name="Andersen M.R."/>
        </authorList>
    </citation>
    <scope>NUCLEOTIDE SEQUENCE [LARGE SCALE GENOMIC DNA]</scope>
    <source>
        <strain evidence="5 6">CBS 209.92</strain>
    </source>
</reference>
<dbReference type="CDD" id="cd13969">
    <property type="entry name" value="ADCK1-like"/>
    <property type="match status" value="1"/>
</dbReference>
<sequence length="758" mass="86444">MRPIGMLSFLLLALPLVSAKFSPLCIKVVTSLAARPNDIFEKFQREICDQGCQPTVPHWDLWTRNNTFVPAVRSVMQQLNAPKQEEAMLKLGDEVADIIKRRCGPKLQGRDICADSEVLAAFGNCFKKNFVKGALANLPVLLPMASEAVCRKPTAAKTYTRTRKWLRRLFYLSLTTGVIYAFDNQFYASSLTRTARTFSLGLLVALDYKVNFRPNPPLADSIADVHARNAERLSDLLRHNGGLYLKIGQAIAMQSAILPPEFQKMFARMFDDAPQNDWKDVEKVIREDFGKAAEEVFGVSFSGDPSKGVMERTARASASVAQVHWARLADGREVAIKVQKREIARQIKWDLWAFKVVTWIYSRVFDIPFYSLVPYVSERLFLETDFENEADNSEQMAKFVAGEHRLRDRVYIPKVYRELSSKRIMTAEWVEGVRLWDKDSISRPWRGGWRQGSPGCGGTPLDNFQSKSNSAAPTQRGVNSRIKPERDYWRGRNGRGGLGLSLKEVMTTMVDLFSAQMFLWGLVHCDPHPGNIFIRRKPNGHSELVLIDHGLYIHMEPEFRHQYASFWKALLTFDNDTISDIVHKWGVNNADIFASATLMKPYRGGNLSTQQHLEKLSKSERAQRHYEMQQASRKAIREILGDETKWPRQLIFIGRNLRIVQGNNQFLGSPVNRVKITGLWASRALVESPDLPLVEKIRNYGRHLLFRVVLFSSDIFFYFTKVRQFLHLGGGMEDELEAQMQSVAKDMGVELNHSIFEG</sequence>
<dbReference type="InterPro" id="IPR004147">
    <property type="entry name" value="ABC1_dom"/>
</dbReference>
<evidence type="ECO:0000256" key="3">
    <source>
        <dbReference type="SAM" id="SignalP"/>
    </source>
</evidence>
<dbReference type="InterPro" id="IPR045307">
    <property type="entry name" value="ADCK1_dom"/>
</dbReference>
<evidence type="ECO:0000259" key="4">
    <source>
        <dbReference type="Pfam" id="PF03109"/>
    </source>
</evidence>
<dbReference type="EMBL" id="JBFTWV010000046">
    <property type="protein sequence ID" value="KAL2794307.1"/>
    <property type="molecule type" value="Genomic_DNA"/>
</dbReference>
<dbReference type="PANTHER" id="PTHR43173">
    <property type="entry name" value="ABC1 FAMILY PROTEIN"/>
    <property type="match status" value="1"/>
</dbReference>
<keyword evidence="3" id="KW-0732">Signal</keyword>
<protein>
    <submittedName>
        <fullName evidence="5">ABC1 family-domain-containing protein</fullName>
    </submittedName>
</protein>
<organism evidence="5 6">
    <name type="scientific">Aspergillus keveii</name>
    <dbReference type="NCBI Taxonomy" id="714993"/>
    <lineage>
        <taxon>Eukaryota</taxon>
        <taxon>Fungi</taxon>
        <taxon>Dikarya</taxon>
        <taxon>Ascomycota</taxon>
        <taxon>Pezizomycotina</taxon>
        <taxon>Eurotiomycetes</taxon>
        <taxon>Eurotiomycetidae</taxon>
        <taxon>Eurotiales</taxon>
        <taxon>Aspergillaceae</taxon>
        <taxon>Aspergillus</taxon>
        <taxon>Aspergillus subgen. Nidulantes</taxon>
    </lineage>
</organism>
<evidence type="ECO:0000256" key="2">
    <source>
        <dbReference type="SAM" id="MobiDB-lite"/>
    </source>
</evidence>
<feature type="region of interest" description="Disordered" evidence="2">
    <location>
        <begin position="448"/>
        <end position="482"/>
    </location>
</feature>
<dbReference type="PANTHER" id="PTHR43173:SF37">
    <property type="entry name" value="ABC1 FAMILY PROTEIN C10F6.14C"/>
    <property type="match status" value="1"/>
</dbReference>
<comment type="similarity">
    <text evidence="1">Belongs to the protein kinase superfamily. ADCK protein kinase family.</text>
</comment>
<feature type="domain" description="ABC1 atypical kinase-like" evidence="4">
    <location>
        <begin position="269"/>
        <end position="579"/>
    </location>
</feature>
<feature type="chain" id="PRO_5047090493" evidence="3">
    <location>
        <begin position="20"/>
        <end position="758"/>
    </location>
</feature>
<dbReference type="Pfam" id="PF03109">
    <property type="entry name" value="ABC1"/>
    <property type="match status" value="1"/>
</dbReference>
<evidence type="ECO:0000313" key="5">
    <source>
        <dbReference type="EMBL" id="KAL2794307.1"/>
    </source>
</evidence>